<dbReference type="EMBL" id="LPNN01000002">
    <property type="protein sequence ID" value="OEJ91904.1"/>
    <property type="molecule type" value="Genomic_DNA"/>
</dbReference>
<organism evidence="4 5">
    <name type="scientific">Hanseniaspora uvarum</name>
    <name type="common">Yeast</name>
    <name type="synonym">Kloeckera apiculata</name>
    <dbReference type="NCBI Taxonomy" id="29833"/>
    <lineage>
        <taxon>Eukaryota</taxon>
        <taxon>Fungi</taxon>
        <taxon>Dikarya</taxon>
        <taxon>Ascomycota</taxon>
        <taxon>Saccharomycotina</taxon>
        <taxon>Saccharomycetes</taxon>
        <taxon>Saccharomycodales</taxon>
        <taxon>Saccharomycodaceae</taxon>
        <taxon>Hanseniaspora</taxon>
    </lineage>
</organism>
<dbReference type="Pfam" id="PF03178">
    <property type="entry name" value="CPSF_A"/>
    <property type="match status" value="1"/>
</dbReference>
<feature type="unsure residue" description="I or L" evidence="4">
    <location>
        <position position="103"/>
    </location>
</feature>
<dbReference type="InterPro" id="IPR058543">
    <property type="entry name" value="Beta-prop_RSE1/DDB1/CPSF1_2nd"/>
</dbReference>
<dbReference type="Proteomes" id="UP000095358">
    <property type="component" value="Unassembled WGS sequence"/>
</dbReference>
<evidence type="ECO:0000313" key="5">
    <source>
        <dbReference type="Proteomes" id="UP000095358"/>
    </source>
</evidence>
<name>A0A1E5RYD6_HANUV</name>
<proteinExistence type="predicted"/>
<dbReference type="GO" id="GO:0005634">
    <property type="term" value="C:nucleus"/>
    <property type="evidence" value="ECO:0007669"/>
    <property type="project" value="InterPro"/>
</dbReference>
<evidence type="ECO:0000259" key="2">
    <source>
        <dbReference type="Pfam" id="PF03178"/>
    </source>
</evidence>
<dbReference type="OrthoDB" id="6109at2759"/>
<feature type="region of interest" description="Disordered" evidence="1">
    <location>
        <begin position="456"/>
        <end position="478"/>
    </location>
</feature>
<reference evidence="5" key="1">
    <citation type="journal article" date="2016" name="Genome Announc.">
        <title>Genome sequences of three species of Hanseniaspora isolated from spontaneous wine fermentations.</title>
        <authorList>
            <person name="Sternes P.R."/>
            <person name="Lee D."/>
            <person name="Kutyna D.R."/>
            <person name="Borneman A.R."/>
        </authorList>
    </citation>
    <scope>NUCLEOTIDE SEQUENCE [LARGE SCALE GENOMIC DNA]</scope>
    <source>
        <strain evidence="5">AWRI3580</strain>
    </source>
</reference>
<gene>
    <name evidence="4" type="ORF">AWRI3580_g953</name>
</gene>
<comment type="caution">
    <text evidence="4">The sequence shown here is derived from an EMBL/GenBank/DDBJ whole genome shotgun (WGS) entry which is preliminary data.</text>
</comment>
<feature type="domain" description="RSE1/DDB1/CPSF1 second beta-propeller" evidence="3">
    <location>
        <begin position="576"/>
        <end position="815"/>
    </location>
</feature>
<dbReference type="VEuPathDB" id="FungiDB:AWRI3580_g953"/>
<sequence length="1434" mass="163260">MLSYDEILSSDSFKKVVECTNICKENKTNDKLLLALTNSNCLQIYSFGVKSSTKAKVSRLKLSEDDIKKRDPPIPIVKLIKNINLYTCNNINDILVIPNSTNLHQHDKIALVMDDRLSIIQYNESSDTFETVSLHQYGFIDPSFDTPSDDLENKVPYKALLISKNEKGCNGILLWKPNSIIYLNLLESNVETNTDIRVKKRKFNPLSKFIDLKKLNNDLANIIDIQKKGTNLIILYAPKGSSEVNYPGVSNKLKLITLTFNDTFFDKKTFDEDSDDSLYTTILNSLTNIPDTVHSVLPWNKNLVLVTDTSVFLLDEHLNTNYKVILSEAQISDNEDQLQFNKIMDKYKSLNANLFKSFTSWSVISDHLMVLNNIIIQLSINNNTIDNVTIENFLEDQMLPYTEINEILQLLCFNSNNYYKNSKFTSSTSKTEADDYNSLVVLFKRGDTAVVEVRELSKEEDEEPEEQSQENEASNKVDLDLDINDDDIDLYGAPSADSDNFNKILKVKVLNPCLKVNYSPMVDAISTTTLGFYKTQQLAISPNYTQEDVLAVGPSYNTIYEVVTSKQHYNVKKTVKFVDYDDIFNLNNKYLVATSNKSNVQKSSILRIGLNNAFTPILRLLDFQYESSTLACGLCKSLKYLIQVTTAGIWLLDMEYLKYKNKFIFNKPMQEASTLDDYISCIDSKGQSFLFMIGKIRMKPVPLHEPAELSEFYITMSKLAYISLNGVKTLVKICLTASDRVLLFDVTKNKAELHEIKNINELPNKLSIELFSNTIKPNPGVSITNLEINNNIMTITSDNLFVCYNDFEKIETTMLKNKDQEIYMKSINEHTYTVGVDTLITDKNGRTKRLGHLASVVKIDSLGNTFLIDPIGIARLVNVNSFFDHDDDVIVHRLKFDPNDKKKRIFGNIKRLESENMFAVSYVDSNNGSGVVLLEYLVSGDFKVIDEYVAEDGFVVGSLNTVVLNVKNVGADAFVARNTKNEGLDNNIPVLKILEKNLRKMISEQEDQVIPLNIPHAKKVQLHMSYVNLHLPRLTTRYEEEMEFIVIGENEITGEFDLSRSRIKLFSINRKEENPFIDFDYEKEYKPEELDNYLKSKSSSTFKLEYVDNWDSAKGLITAVEEASGLLSVSYSDGKTYFRRCLSATIGLSSNHIYSNDPENLLTLKKKLLEPVAFLDSNSMAVKVDSIGEGYVGVLDYLYGWNLFGLETEPYKLLPLSKEQFENDIIANSVMNTSSSAKSKIVENVVTVNEQELKQLNTTGSIFGYNGKMFFIKFLDNGALKLLEFDPENTKSVNGTNLLLHQRYKLINCNVNSAYTVQSDVVDDTYSNNDLQYVICSAENGKIFKFSFLPELTFKKLSMLQHQIILKTANLGGFNHKMDHEYNMFNKNNYILDMKYLKDQFIFNEEIPAEEKEKLVTKIFGNSTTLQELIEDVI</sequence>
<dbReference type="STRING" id="29833.A0A1E5RYD6"/>
<accession>A0A1E5RYD6</accession>
<feature type="domain" description="RSE1/DDB1/CPSF1 C-terminal" evidence="2">
    <location>
        <begin position="1253"/>
        <end position="1396"/>
    </location>
</feature>
<evidence type="ECO:0000256" key="1">
    <source>
        <dbReference type="SAM" id="MobiDB-lite"/>
    </source>
</evidence>
<keyword evidence="5" id="KW-1185">Reference proteome</keyword>
<evidence type="ECO:0000313" key="4">
    <source>
        <dbReference type="EMBL" id="OEJ91904.1"/>
    </source>
</evidence>
<feature type="compositionally biased region" description="Acidic residues" evidence="1">
    <location>
        <begin position="458"/>
        <end position="469"/>
    </location>
</feature>
<dbReference type="GO" id="GO:0003676">
    <property type="term" value="F:nucleic acid binding"/>
    <property type="evidence" value="ECO:0007669"/>
    <property type="project" value="InterPro"/>
</dbReference>
<evidence type="ECO:0000259" key="3">
    <source>
        <dbReference type="Pfam" id="PF23726"/>
    </source>
</evidence>
<dbReference type="Pfam" id="PF23726">
    <property type="entry name" value="Beta-prop_RSE1_2nd"/>
    <property type="match status" value="1"/>
</dbReference>
<dbReference type="InterPro" id="IPR004871">
    <property type="entry name" value="RSE1/DDB1/CPSF1_C"/>
</dbReference>
<protein>
    <submittedName>
        <fullName evidence="4">Uncharacterized protein</fullName>
    </submittedName>
</protein>